<feature type="transmembrane region" description="Helical" evidence="8">
    <location>
        <begin position="179"/>
        <end position="206"/>
    </location>
</feature>
<dbReference type="InterPro" id="IPR023615">
    <property type="entry name" value="Cyt_c_Oxase_su1_BS"/>
</dbReference>
<evidence type="ECO:0000259" key="9">
    <source>
        <dbReference type="PROSITE" id="PS50855"/>
    </source>
</evidence>
<dbReference type="Proteomes" id="UP001141950">
    <property type="component" value="Unassembled WGS sequence"/>
</dbReference>
<dbReference type="RefSeq" id="WP_257444859.1">
    <property type="nucleotide sequence ID" value="NZ_JANIPJ010000005.1"/>
</dbReference>
<dbReference type="CDD" id="cd01660">
    <property type="entry name" value="ba3-like_Oxidase_I"/>
    <property type="match status" value="1"/>
</dbReference>
<dbReference type="PROSITE" id="PS50855">
    <property type="entry name" value="COX1"/>
    <property type="match status" value="1"/>
</dbReference>
<comment type="subcellular location">
    <subcellularLocation>
        <location evidence="1">Membrane</location>
        <topology evidence="1">Multi-pass membrane protein</topology>
    </subcellularLocation>
</comment>
<dbReference type="PROSITE" id="PS00077">
    <property type="entry name" value="COX1_CUB"/>
    <property type="match status" value="1"/>
</dbReference>
<feature type="transmembrane region" description="Helical" evidence="8">
    <location>
        <begin position="468"/>
        <end position="492"/>
    </location>
</feature>
<dbReference type="InterPro" id="IPR023616">
    <property type="entry name" value="Cyt_c_oxase-like_su1_dom"/>
</dbReference>
<dbReference type="InterPro" id="IPR033943">
    <property type="entry name" value="Ba3-like_Oxidase_I"/>
</dbReference>
<evidence type="ECO:0000256" key="1">
    <source>
        <dbReference type="ARBA" id="ARBA00004141"/>
    </source>
</evidence>
<reference evidence="10" key="1">
    <citation type="submission" date="2022-08" db="EMBL/GenBank/DDBJ databases">
        <title>The genomic sequence of strain Paenibacillus sp. SCIV0701.</title>
        <authorList>
            <person name="Zhao H."/>
        </authorList>
    </citation>
    <scope>NUCLEOTIDE SEQUENCE</scope>
    <source>
        <strain evidence="10">SCIV0701</strain>
    </source>
</reference>
<dbReference type="InterPro" id="IPR000883">
    <property type="entry name" value="Cyt_C_Oxase_1"/>
</dbReference>
<evidence type="ECO:0000256" key="7">
    <source>
        <dbReference type="RuleBase" id="RU000370"/>
    </source>
</evidence>
<dbReference type="AlphaFoldDB" id="A0A9X2S9Z3"/>
<comment type="similarity">
    <text evidence="7">Belongs to the heme-copper respiratory oxidase family.</text>
</comment>
<accession>A0A9X2S9Z3</accession>
<proteinExistence type="inferred from homology"/>
<dbReference type="PANTHER" id="PTHR10422:SF40">
    <property type="entry name" value="CYTOCHROME C OXIDASE SUBUNIT I"/>
    <property type="match status" value="1"/>
</dbReference>
<dbReference type="GO" id="GO:0009060">
    <property type="term" value="P:aerobic respiration"/>
    <property type="evidence" value="ECO:0007669"/>
    <property type="project" value="InterPro"/>
</dbReference>
<dbReference type="SUPFAM" id="SSF81442">
    <property type="entry name" value="Cytochrome c oxidase subunit I-like"/>
    <property type="match status" value="1"/>
</dbReference>
<dbReference type="Gene3D" id="1.20.210.10">
    <property type="entry name" value="Cytochrome c oxidase-like, subunit I domain"/>
    <property type="match status" value="1"/>
</dbReference>
<keyword evidence="2 7" id="KW-0679">Respiratory chain</keyword>
<dbReference type="Pfam" id="PF00115">
    <property type="entry name" value="COX1"/>
    <property type="match status" value="1"/>
</dbReference>
<evidence type="ECO:0000256" key="4">
    <source>
        <dbReference type="ARBA" id="ARBA00022982"/>
    </source>
</evidence>
<feature type="transmembrane region" description="Helical" evidence="8">
    <location>
        <begin position="298"/>
        <end position="320"/>
    </location>
</feature>
<evidence type="ECO:0000256" key="5">
    <source>
        <dbReference type="ARBA" id="ARBA00022989"/>
    </source>
</evidence>
<organism evidence="10 11">
    <name type="scientific">Paenibacillus soyae</name>
    <dbReference type="NCBI Taxonomy" id="2969249"/>
    <lineage>
        <taxon>Bacteria</taxon>
        <taxon>Bacillati</taxon>
        <taxon>Bacillota</taxon>
        <taxon>Bacilli</taxon>
        <taxon>Bacillales</taxon>
        <taxon>Paenibacillaceae</taxon>
        <taxon>Paenibacillus</taxon>
    </lineage>
</organism>
<keyword evidence="4 7" id="KW-0249">Electron transport</keyword>
<evidence type="ECO:0000313" key="10">
    <source>
        <dbReference type="EMBL" id="MCR2804068.1"/>
    </source>
</evidence>
<evidence type="ECO:0000256" key="2">
    <source>
        <dbReference type="ARBA" id="ARBA00022660"/>
    </source>
</evidence>
<feature type="transmembrane region" description="Helical" evidence="8">
    <location>
        <begin position="260"/>
        <end position="278"/>
    </location>
</feature>
<keyword evidence="7" id="KW-0813">Transport</keyword>
<keyword evidence="3 7" id="KW-0812">Transmembrane</keyword>
<feature type="transmembrane region" description="Helical" evidence="8">
    <location>
        <begin position="341"/>
        <end position="362"/>
    </location>
</feature>
<feature type="transmembrane region" description="Helical" evidence="8">
    <location>
        <begin position="382"/>
        <end position="405"/>
    </location>
</feature>
<evidence type="ECO:0000256" key="6">
    <source>
        <dbReference type="ARBA" id="ARBA00023136"/>
    </source>
</evidence>
<keyword evidence="7" id="KW-0479">Metal-binding</keyword>
<protein>
    <submittedName>
        <fullName evidence="10">B(O/a)3-type cytochrome-c oxidase subunit 1</fullName>
    </submittedName>
</protein>
<keyword evidence="7" id="KW-0408">Iron</keyword>
<feature type="transmembrane region" description="Helical" evidence="8">
    <location>
        <begin position="522"/>
        <end position="545"/>
    </location>
</feature>
<feature type="transmembrane region" description="Helical" evidence="8">
    <location>
        <begin position="142"/>
        <end position="167"/>
    </location>
</feature>
<dbReference type="EMBL" id="JANIPJ010000005">
    <property type="protein sequence ID" value="MCR2804068.1"/>
    <property type="molecule type" value="Genomic_DNA"/>
</dbReference>
<feature type="transmembrane region" description="Helical" evidence="8">
    <location>
        <begin position="21"/>
        <end position="42"/>
    </location>
</feature>
<dbReference type="PRINTS" id="PR01165">
    <property type="entry name" value="CYCOXIDASEI"/>
</dbReference>
<feature type="domain" description="Cytochrome oxidase subunit I profile" evidence="9">
    <location>
        <begin position="6"/>
        <end position="552"/>
    </location>
</feature>
<feature type="transmembrane region" description="Helical" evidence="8">
    <location>
        <begin position="226"/>
        <end position="248"/>
    </location>
</feature>
<evidence type="ECO:0000313" key="11">
    <source>
        <dbReference type="Proteomes" id="UP001141950"/>
    </source>
</evidence>
<sequence length="557" mass="62472">MQKETKRDKAKFLFDPGDRKLILAHIGFSFFAIFAGAIAGLLQGLQRTGFIELPASIGYYQLLTVHGVMMALIFTTFFIIGYLYSGVARTLGGSLPSGARTTAWTGYYLMVAGTVLATIEILTNDASVLYTFYAPLQADPLFYIGMALVVVGSWLSGFAIFAAYAKWRRANKGQPSPLFAYMAVATMVLWQICTIGVAIEVVFQLIPWSLGWIDKINVELSRTLFWYFGHPLVYFWLLPAYIFWYVNVPKIVGGKIFSDSLPRLTFVLFILYSIPVGFHHQLMEPGISSFWKFLQVVLTMIVVIPSLMTAFSMMATFELAGREKGATGLFGFFRKLPFRDARFFAAFAGMVIFIPAGAGGVINASYQLDQVVHNTLWITGHFHLTVASTVALTFFAITYSLFPALTGRRITPFINKLGIWHTIIWVLGMAFMSIPMHIVGLFGEPRRTAYTTYMDHPVVQTWEPYRKLIGIGSGLLFIGVLLFLFIALYMWFAAPRTEQLDEFPIGEVHDTGHRPPPILERWGVWIALTLILTLIAYTVPVMHIINHAPESAGVRSW</sequence>
<comment type="caution">
    <text evidence="10">The sequence shown here is derived from an EMBL/GenBank/DDBJ whole genome shotgun (WGS) entry which is preliminary data.</text>
</comment>
<evidence type="ECO:0000256" key="3">
    <source>
        <dbReference type="ARBA" id="ARBA00022692"/>
    </source>
</evidence>
<dbReference type="GO" id="GO:0020037">
    <property type="term" value="F:heme binding"/>
    <property type="evidence" value="ECO:0007669"/>
    <property type="project" value="InterPro"/>
</dbReference>
<dbReference type="PANTHER" id="PTHR10422">
    <property type="entry name" value="CYTOCHROME C OXIDASE SUBUNIT 1"/>
    <property type="match status" value="1"/>
</dbReference>
<gene>
    <name evidence="10" type="ORF">NQZ67_09280</name>
</gene>
<dbReference type="InterPro" id="IPR036927">
    <property type="entry name" value="Cyt_c_oxase-like_su1_sf"/>
</dbReference>
<feature type="transmembrane region" description="Helical" evidence="8">
    <location>
        <begin position="105"/>
        <end position="122"/>
    </location>
</feature>
<dbReference type="GO" id="GO:0016020">
    <property type="term" value="C:membrane"/>
    <property type="evidence" value="ECO:0007669"/>
    <property type="project" value="UniProtKB-SubCell"/>
</dbReference>
<evidence type="ECO:0000256" key="8">
    <source>
        <dbReference type="SAM" id="Phobius"/>
    </source>
</evidence>
<name>A0A9X2S9Z3_9BACL</name>
<keyword evidence="5 8" id="KW-1133">Transmembrane helix</keyword>
<feature type="transmembrane region" description="Helical" evidence="8">
    <location>
        <begin position="417"/>
        <end position="438"/>
    </location>
</feature>
<keyword evidence="11" id="KW-1185">Reference proteome</keyword>
<keyword evidence="7" id="KW-0349">Heme</keyword>
<dbReference type="GO" id="GO:0004129">
    <property type="term" value="F:cytochrome-c oxidase activity"/>
    <property type="evidence" value="ECO:0007669"/>
    <property type="project" value="InterPro"/>
</dbReference>
<keyword evidence="6 8" id="KW-0472">Membrane</keyword>
<feature type="transmembrane region" description="Helical" evidence="8">
    <location>
        <begin position="62"/>
        <end position="84"/>
    </location>
</feature>